<gene>
    <name evidence="1" type="ORF">CRG98_003662</name>
</gene>
<dbReference type="PANTHER" id="PTHR31973">
    <property type="entry name" value="POLYPROTEIN, PUTATIVE-RELATED"/>
    <property type="match status" value="1"/>
</dbReference>
<dbReference type="Proteomes" id="UP000233551">
    <property type="component" value="Unassembled WGS sequence"/>
</dbReference>
<dbReference type="AlphaFoldDB" id="A0A2I0L5G5"/>
<protein>
    <submittedName>
        <fullName evidence="1">Uncharacterized protein</fullName>
    </submittedName>
</protein>
<dbReference type="PANTHER" id="PTHR31973:SF187">
    <property type="entry name" value="MUTATOR TRANSPOSASE MUDRA PROTEIN"/>
    <property type="match status" value="1"/>
</dbReference>
<sequence length="103" mass="12013">MKELERIEVEKREQEEKLRRGLQVAHKICEGEENEQYAKLRDYAHELIRSNPSSNVYLHVSLESHQFERLYVCLEAYKKGFLLGCKPLIVLDGCFLKGNSGDD</sequence>
<accession>A0A2I0L5G5</accession>
<proteinExistence type="predicted"/>
<reference evidence="1 2" key="1">
    <citation type="submission" date="2017-11" db="EMBL/GenBank/DDBJ databases">
        <title>De-novo sequencing of pomegranate (Punica granatum L.) genome.</title>
        <authorList>
            <person name="Akparov Z."/>
            <person name="Amiraslanov A."/>
            <person name="Hajiyeva S."/>
            <person name="Abbasov M."/>
            <person name="Kaur K."/>
            <person name="Hamwieh A."/>
            <person name="Solovyev V."/>
            <person name="Salamov A."/>
            <person name="Braich B."/>
            <person name="Kosarev P."/>
            <person name="Mahmoud A."/>
            <person name="Hajiyev E."/>
            <person name="Babayeva S."/>
            <person name="Izzatullayeva V."/>
            <person name="Mammadov A."/>
            <person name="Mammadov A."/>
            <person name="Sharifova S."/>
            <person name="Ojaghi J."/>
            <person name="Eynullazada K."/>
            <person name="Bayramov B."/>
            <person name="Abdulazimova A."/>
            <person name="Shahmuradov I."/>
        </authorList>
    </citation>
    <scope>NUCLEOTIDE SEQUENCE [LARGE SCALE GENOMIC DNA]</scope>
    <source>
        <strain evidence="2">cv. AG2017</strain>
        <tissue evidence="1">Leaf</tissue>
    </source>
</reference>
<evidence type="ECO:0000313" key="2">
    <source>
        <dbReference type="Proteomes" id="UP000233551"/>
    </source>
</evidence>
<organism evidence="1 2">
    <name type="scientific">Punica granatum</name>
    <name type="common">Pomegranate</name>
    <dbReference type="NCBI Taxonomy" id="22663"/>
    <lineage>
        <taxon>Eukaryota</taxon>
        <taxon>Viridiplantae</taxon>
        <taxon>Streptophyta</taxon>
        <taxon>Embryophyta</taxon>
        <taxon>Tracheophyta</taxon>
        <taxon>Spermatophyta</taxon>
        <taxon>Magnoliopsida</taxon>
        <taxon>eudicotyledons</taxon>
        <taxon>Gunneridae</taxon>
        <taxon>Pentapetalae</taxon>
        <taxon>rosids</taxon>
        <taxon>malvids</taxon>
        <taxon>Myrtales</taxon>
        <taxon>Lythraceae</taxon>
        <taxon>Punica</taxon>
    </lineage>
</organism>
<dbReference type="EMBL" id="PGOL01000136">
    <property type="protein sequence ID" value="PKI75928.1"/>
    <property type="molecule type" value="Genomic_DNA"/>
</dbReference>
<evidence type="ECO:0000313" key="1">
    <source>
        <dbReference type="EMBL" id="PKI75928.1"/>
    </source>
</evidence>
<keyword evidence="2" id="KW-1185">Reference proteome</keyword>
<name>A0A2I0L5G5_PUNGR</name>
<comment type="caution">
    <text evidence="1">The sequence shown here is derived from an EMBL/GenBank/DDBJ whole genome shotgun (WGS) entry which is preliminary data.</text>
</comment>